<dbReference type="GO" id="GO:0005886">
    <property type="term" value="C:plasma membrane"/>
    <property type="evidence" value="ECO:0007669"/>
    <property type="project" value="TreeGrafter"/>
</dbReference>
<protein>
    <recommendedName>
        <fullName evidence="4">Invasion protein</fullName>
    </recommendedName>
</protein>
<dbReference type="STRING" id="562729.RNAN_1650"/>
<evidence type="ECO:0000256" key="1">
    <source>
        <dbReference type="SAM" id="Phobius"/>
    </source>
</evidence>
<reference evidence="2 3" key="1">
    <citation type="journal article" date="2012" name="J. Bacteriol.">
        <title>Genome Sequence of the Protease-Producing Bacterium Rheinheimera nanhaiensis E407-8T, Isolated from Deep-Sea Sediment of the South China Sea.</title>
        <authorList>
            <person name="Zhang X.-Y."/>
            <person name="Zhang Y.-J."/>
            <person name="Qin Q.-L."/>
            <person name="Xie B.-B."/>
            <person name="Chen X.-L."/>
            <person name="Zhou B.-C."/>
            <person name="Zhang Y.-Z."/>
        </authorList>
    </citation>
    <scope>NUCLEOTIDE SEQUENCE [LARGE SCALE GENOMIC DNA]</scope>
    <source>
        <strain evidence="2 3">E407-8</strain>
    </source>
</reference>
<keyword evidence="1" id="KW-1133">Transmembrane helix</keyword>
<gene>
    <name evidence="2" type="ORF">RNAN_1650</name>
</gene>
<dbReference type="EMBL" id="BAFK01000007">
    <property type="protein sequence ID" value="GAB58670.1"/>
    <property type="molecule type" value="Genomic_DNA"/>
</dbReference>
<dbReference type="RefSeq" id="WP_008220540.1">
    <property type="nucleotide sequence ID" value="NZ_BAFK01000007.1"/>
</dbReference>
<keyword evidence="3" id="KW-1185">Reference proteome</keyword>
<dbReference type="OrthoDB" id="5588650at2"/>
<comment type="caution">
    <text evidence="2">The sequence shown here is derived from an EMBL/GenBank/DDBJ whole genome shotgun (WGS) entry which is preliminary data.</text>
</comment>
<dbReference type="Pfam" id="PF04247">
    <property type="entry name" value="SirB"/>
    <property type="match status" value="1"/>
</dbReference>
<proteinExistence type="predicted"/>
<accession>I1DX92</accession>
<keyword evidence="1" id="KW-0472">Membrane</keyword>
<dbReference type="Proteomes" id="UP000004374">
    <property type="component" value="Unassembled WGS sequence"/>
</dbReference>
<dbReference type="PANTHER" id="PTHR39594">
    <property type="entry name" value="PROTEIN YCHQ"/>
    <property type="match status" value="1"/>
</dbReference>
<evidence type="ECO:0008006" key="4">
    <source>
        <dbReference type="Google" id="ProtNLM"/>
    </source>
</evidence>
<sequence length="126" mass="14309">MYMAYKHIHLLMVVLSVSFLLIRFAMSLKLAALLQHKFFKIAPHVIDTLLLLSAVMLMLTLQQYPFVNAWLTEKFIAVLAYIALAVMAFRGRTAFIRWLCFLGALGWLGLALRVAISKQPVFLPLA</sequence>
<keyword evidence="1" id="KW-0812">Transmembrane</keyword>
<feature type="transmembrane region" description="Helical" evidence="1">
    <location>
        <begin position="71"/>
        <end position="89"/>
    </location>
</feature>
<dbReference type="AlphaFoldDB" id="I1DX92"/>
<evidence type="ECO:0000313" key="2">
    <source>
        <dbReference type="EMBL" id="GAB58670.1"/>
    </source>
</evidence>
<feature type="transmembrane region" description="Helical" evidence="1">
    <location>
        <begin position="95"/>
        <end position="116"/>
    </location>
</feature>
<name>I1DX92_9GAMM</name>
<dbReference type="InterPro" id="IPR007360">
    <property type="entry name" value="SirB"/>
</dbReference>
<organism evidence="2 3">
    <name type="scientific">Rheinheimera nanhaiensis E407-8</name>
    <dbReference type="NCBI Taxonomy" id="562729"/>
    <lineage>
        <taxon>Bacteria</taxon>
        <taxon>Pseudomonadati</taxon>
        <taxon>Pseudomonadota</taxon>
        <taxon>Gammaproteobacteria</taxon>
        <taxon>Chromatiales</taxon>
        <taxon>Chromatiaceae</taxon>
        <taxon>Rheinheimera</taxon>
    </lineage>
</organism>
<feature type="transmembrane region" description="Helical" evidence="1">
    <location>
        <begin position="41"/>
        <end position="59"/>
    </location>
</feature>
<dbReference type="PANTHER" id="PTHR39594:SF1">
    <property type="entry name" value="PROTEIN YCHQ"/>
    <property type="match status" value="1"/>
</dbReference>
<evidence type="ECO:0000313" key="3">
    <source>
        <dbReference type="Proteomes" id="UP000004374"/>
    </source>
</evidence>